<dbReference type="OrthoDB" id="3910171at2759"/>
<dbReference type="EMBL" id="CAJVRM010000265">
    <property type="protein sequence ID" value="CAG8978551.1"/>
    <property type="molecule type" value="Genomic_DNA"/>
</dbReference>
<name>A0A9N9LTX1_9HELO</name>
<keyword evidence="2" id="KW-1185">Reference proteome</keyword>
<organism evidence="1 2">
    <name type="scientific">Hymenoscyphus albidus</name>
    <dbReference type="NCBI Taxonomy" id="595503"/>
    <lineage>
        <taxon>Eukaryota</taxon>
        <taxon>Fungi</taxon>
        <taxon>Dikarya</taxon>
        <taxon>Ascomycota</taxon>
        <taxon>Pezizomycotina</taxon>
        <taxon>Leotiomycetes</taxon>
        <taxon>Helotiales</taxon>
        <taxon>Helotiaceae</taxon>
        <taxon>Hymenoscyphus</taxon>
    </lineage>
</organism>
<evidence type="ECO:0000313" key="1">
    <source>
        <dbReference type="EMBL" id="CAG8978551.1"/>
    </source>
</evidence>
<sequence>MFEHFTFAAQAQSHCQNVEDVPPLDISLPSPVPSPILTPQSWNLPELQSPVDTIAHQFSTQTLSPSLHDEKSQTSLWYHPTSTPIIDSDSDHDHIHPSELTYISTTRGLTRVQAEFSSFPSYTSTNRTLACRRAQRQRNTQAQCSSKHMRDIQSLVSSMIESNSQCRLRKPTAIIYPNSPPPSRGGDSSPYFEELTPKIAEADIEMRCSFDRASSPEDEGFGDDDELVPVVRGEVASLRRCAVPGGIRKNGAVLVKGRELSSGVGSACSRIVDGKVKVRGAPRMRRRCKVA</sequence>
<protein>
    <submittedName>
        <fullName evidence="1">Uncharacterized protein</fullName>
    </submittedName>
</protein>
<proteinExistence type="predicted"/>
<dbReference type="AlphaFoldDB" id="A0A9N9LTX1"/>
<gene>
    <name evidence="1" type="ORF">HYALB_00012425</name>
</gene>
<accession>A0A9N9LTX1</accession>
<comment type="caution">
    <text evidence="1">The sequence shown here is derived from an EMBL/GenBank/DDBJ whole genome shotgun (WGS) entry which is preliminary data.</text>
</comment>
<reference evidence="1" key="1">
    <citation type="submission" date="2021-07" db="EMBL/GenBank/DDBJ databases">
        <authorList>
            <person name="Durling M."/>
        </authorList>
    </citation>
    <scope>NUCLEOTIDE SEQUENCE</scope>
</reference>
<evidence type="ECO:0000313" key="2">
    <source>
        <dbReference type="Proteomes" id="UP000701801"/>
    </source>
</evidence>
<dbReference type="Proteomes" id="UP000701801">
    <property type="component" value="Unassembled WGS sequence"/>
</dbReference>